<evidence type="ECO:0000256" key="1">
    <source>
        <dbReference type="SAM" id="SignalP"/>
    </source>
</evidence>
<organism evidence="2 3">
    <name type="scientific">Pedobacter frigiditerrae</name>
    <dbReference type="NCBI Taxonomy" id="2530452"/>
    <lineage>
        <taxon>Bacteria</taxon>
        <taxon>Pseudomonadati</taxon>
        <taxon>Bacteroidota</taxon>
        <taxon>Sphingobacteriia</taxon>
        <taxon>Sphingobacteriales</taxon>
        <taxon>Sphingobacteriaceae</taxon>
        <taxon>Pedobacter</taxon>
    </lineage>
</organism>
<dbReference type="RefSeq" id="WP_131554236.1">
    <property type="nucleotide sequence ID" value="NZ_SJSK01000004.1"/>
</dbReference>
<reference evidence="2 3" key="1">
    <citation type="submission" date="2019-02" db="EMBL/GenBank/DDBJ databases">
        <title>Pedobacter sp. RP-1-13 sp. nov., isolated from Arctic soil.</title>
        <authorList>
            <person name="Dahal R.H."/>
        </authorList>
    </citation>
    <scope>NUCLEOTIDE SEQUENCE [LARGE SCALE GENOMIC DNA]</scope>
    <source>
        <strain evidence="2 3">RP-1-13</strain>
    </source>
</reference>
<evidence type="ECO:0000313" key="2">
    <source>
        <dbReference type="EMBL" id="TCC89249.1"/>
    </source>
</evidence>
<dbReference type="OrthoDB" id="602835at2"/>
<keyword evidence="3" id="KW-1185">Reference proteome</keyword>
<dbReference type="Proteomes" id="UP000292884">
    <property type="component" value="Unassembled WGS sequence"/>
</dbReference>
<gene>
    <name evidence="2" type="ORF">EZ428_16260</name>
</gene>
<dbReference type="EMBL" id="SJSK01000004">
    <property type="protein sequence ID" value="TCC89249.1"/>
    <property type="molecule type" value="Genomic_DNA"/>
</dbReference>
<comment type="caution">
    <text evidence="2">The sequence shown here is derived from an EMBL/GenBank/DDBJ whole genome shotgun (WGS) entry which is preliminary data.</text>
</comment>
<accession>A0A4R0MQR3</accession>
<feature type="signal peptide" evidence="1">
    <location>
        <begin position="1"/>
        <end position="20"/>
    </location>
</feature>
<keyword evidence="1" id="KW-0732">Signal</keyword>
<dbReference type="AlphaFoldDB" id="A0A4R0MQR3"/>
<protein>
    <recommendedName>
        <fullName evidence="4">SprB repeat-containing protein</fullName>
    </recommendedName>
</protein>
<evidence type="ECO:0000313" key="3">
    <source>
        <dbReference type="Proteomes" id="UP000292884"/>
    </source>
</evidence>
<evidence type="ECO:0008006" key="4">
    <source>
        <dbReference type="Google" id="ProtNLM"/>
    </source>
</evidence>
<name>A0A4R0MQR3_9SPHI</name>
<feature type="chain" id="PRO_5020803480" description="SprB repeat-containing protein" evidence="1">
    <location>
        <begin position="21"/>
        <end position="246"/>
    </location>
</feature>
<sequence>MKKLLILLILLVAISHIANAQKCECNPNGFNPFVFSYQKTNQTVRDGHQFSVKCKTPFTLNGGYKCSYTGQVCEVKLNATLKNAAGAIIKTYSNFTFPLQYEFETGGNYILEIFPVCGGKKCPGVKFYFGVTCDEVADCNCNKAGWDNIYAAIDNVSKLIACGSTINLKKDQPFSFKGGYKCDGNCDAILNAKLTNLGTGTVQNFLNFKIDGVNSPFTTAGKYRFVINPLCKNKKCPPCTFNIIVN</sequence>
<proteinExistence type="predicted"/>